<dbReference type="GO" id="GO:0005049">
    <property type="term" value="F:nuclear export signal receptor activity"/>
    <property type="evidence" value="ECO:0007669"/>
    <property type="project" value="InterPro"/>
</dbReference>
<dbReference type="PANTHER" id="PTHR11223:SF2">
    <property type="entry name" value="EXPORTIN-1"/>
    <property type="match status" value="1"/>
</dbReference>
<evidence type="ECO:0000256" key="1">
    <source>
        <dbReference type="ARBA" id="ARBA00004123"/>
    </source>
</evidence>
<dbReference type="InterPro" id="IPR016024">
    <property type="entry name" value="ARM-type_fold"/>
</dbReference>
<dbReference type="SUPFAM" id="SSF48371">
    <property type="entry name" value="ARM repeat"/>
    <property type="match status" value="1"/>
</dbReference>
<dbReference type="Gene3D" id="1.25.10.10">
    <property type="entry name" value="Leucine-rich Repeat Variant"/>
    <property type="match status" value="2"/>
</dbReference>
<organism evidence="7 8">
    <name type="scientific">Ensete ventricosum</name>
    <name type="common">Abyssinian banana</name>
    <name type="synonym">Musa ensete</name>
    <dbReference type="NCBI Taxonomy" id="4639"/>
    <lineage>
        <taxon>Eukaryota</taxon>
        <taxon>Viridiplantae</taxon>
        <taxon>Streptophyta</taxon>
        <taxon>Embryophyta</taxon>
        <taxon>Tracheophyta</taxon>
        <taxon>Spermatophyta</taxon>
        <taxon>Magnoliopsida</taxon>
        <taxon>Liliopsida</taxon>
        <taxon>Zingiberales</taxon>
        <taxon>Musaceae</taxon>
        <taxon>Ensete</taxon>
    </lineage>
</organism>
<dbReference type="GO" id="GO:0000055">
    <property type="term" value="P:ribosomal large subunit export from nucleus"/>
    <property type="evidence" value="ECO:0007669"/>
    <property type="project" value="TreeGrafter"/>
</dbReference>
<dbReference type="InterPro" id="IPR045065">
    <property type="entry name" value="XPO1/5"/>
</dbReference>
<dbReference type="GO" id="GO:0000056">
    <property type="term" value="P:ribosomal small subunit export from nucleus"/>
    <property type="evidence" value="ECO:0007669"/>
    <property type="project" value="TreeGrafter"/>
</dbReference>
<evidence type="ECO:0000313" key="8">
    <source>
        <dbReference type="Proteomes" id="UP000287651"/>
    </source>
</evidence>
<keyword evidence="3" id="KW-0813">Transport</keyword>
<comment type="caution">
    <text evidence="7">The sequence shown here is derived from an EMBL/GenBank/DDBJ whole genome shotgun (WGS) entry which is preliminary data.</text>
</comment>
<evidence type="ECO:0000256" key="3">
    <source>
        <dbReference type="ARBA" id="ARBA00022448"/>
    </source>
</evidence>
<evidence type="ECO:0000256" key="4">
    <source>
        <dbReference type="ARBA" id="ARBA00022927"/>
    </source>
</evidence>
<keyword evidence="5" id="KW-0539">Nucleus</keyword>
<dbReference type="Proteomes" id="UP000287651">
    <property type="component" value="Unassembled WGS sequence"/>
</dbReference>
<reference evidence="7 8" key="1">
    <citation type="journal article" date="2014" name="Agronomy (Basel)">
        <title>A Draft Genome Sequence for Ensete ventricosum, the Drought-Tolerant Tree Against Hunger.</title>
        <authorList>
            <person name="Harrison J."/>
            <person name="Moore K.A."/>
            <person name="Paszkiewicz K."/>
            <person name="Jones T."/>
            <person name="Grant M."/>
            <person name="Ambacheew D."/>
            <person name="Muzemil S."/>
            <person name="Studholme D.J."/>
        </authorList>
    </citation>
    <scope>NUCLEOTIDE SEQUENCE [LARGE SCALE GENOMIC DNA]</scope>
</reference>
<dbReference type="SMART" id="SM01102">
    <property type="entry name" value="CRM1_C"/>
    <property type="match status" value="1"/>
</dbReference>
<name>A0A426Z7U3_ENSVE</name>
<evidence type="ECO:0000259" key="6">
    <source>
        <dbReference type="SMART" id="SM01102"/>
    </source>
</evidence>
<comment type="similarity">
    <text evidence="2">Belongs to the exportin family.</text>
</comment>
<dbReference type="GO" id="GO:0005634">
    <property type="term" value="C:nucleus"/>
    <property type="evidence" value="ECO:0007669"/>
    <property type="project" value="UniProtKB-SubCell"/>
</dbReference>
<dbReference type="InterPro" id="IPR014877">
    <property type="entry name" value="XPO1_C_dom"/>
</dbReference>
<keyword evidence="4" id="KW-0653">Protein transport</keyword>
<dbReference type="GO" id="GO:0006611">
    <property type="term" value="P:protein export from nucleus"/>
    <property type="evidence" value="ECO:0007669"/>
    <property type="project" value="InterPro"/>
</dbReference>
<evidence type="ECO:0000256" key="2">
    <source>
        <dbReference type="ARBA" id="ARBA00009466"/>
    </source>
</evidence>
<comment type="subcellular location">
    <subcellularLocation>
        <location evidence="1">Nucleus</location>
    </subcellularLocation>
</comment>
<dbReference type="InterPro" id="IPR041123">
    <property type="entry name" value="CRM1_repeat"/>
</dbReference>
<dbReference type="GO" id="GO:0005737">
    <property type="term" value="C:cytoplasm"/>
    <property type="evidence" value="ECO:0007669"/>
    <property type="project" value="TreeGrafter"/>
</dbReference>
<feature type="domain" description="Exportin-1 C-terminal" evidence="6">
    <location>
        <begin position="76"/>
        <end position="207"/>
    </location>
</feature>
<dbReference type="EMBL" id="AMZH03007943">
    <property type="protein sequence ID" value="RRT60070.1"/>
    <property type="molecule type" value="Genomic_DNA"/>
</dbReference>
<gene>
    <name evidence="7" type="ORF">B296_00014483</name>
</gene>
<evidence type="ECO:0000256" key="5">
    <source>
        <dbReference type="ARBA" id="ARBA00023242"/>
    </source>
</evidence>
<dbReference type="InterPro" id="IPR011989">
    <property type="entry name" value="ARM-like"/>
</dbReference>
<protein>
    <recommendedName>
        <fullName evidence="6">Exportin-1 C-terminal domain-containing protein</fullName>
    </recommendedName>
</protein>
<proteinExistence type="inferred from homology"/>
<accession>A0A426Z7U3</accession>
<dbReference type="PANTHER" id="PTHR11223">
    <property type="entry name" value="EXPORTIN 1/5"/>
    <property type="match status" value="1"/>
</dbReference>
<evidence type="ECO:0000313" key="7">
    <source>
        <dbReference type="EMBL" id="RRT60070.1"/>
    </source>
</evidence>
<dbReference type="Pfam" id="PF18777">
    <property type="entry name" value="CRM1_repeat"/>
    <property type="match status" value="1"/>
</dbReference>
<dbReference type="AlphaFoldDB" id="A0A426Z7U3"/>
<sequence>MGLPFLLQSHIRVLESPENRAALLMGLEYLIGISYVDDTEVFKATLMPEMVDGLGSPLLQRRQLYSGPLSKLRTLMICRMAKPEEIMRETLIYLSHLDHEDTEQQVGHMIQAESDPSKRDEYLRRCSKVGQLSEILLRLAIVLPSDTIYCQVSEFCNQFYRTYYLTIEQEIFAVLTDTFHKPGFKLHVIVLQHLFCLVRGKYIVTLFCMVY</sequence>
<dbReference type="Pfam" id="PF08767">
    <property type="entry name" value="CRM1_C"/>
    <property type="match status" value="1"/>
</dbReference>